<accession>A0A0G4F074</accession>
<evidence type="ECO:0000256" key="10">
    <source>
        <dbReference type="SAM" id="Phobius"/>
    </source>
</evidence>
<keyword evidence="5 10" id="KW-1133">Transmembrane helix</keyword>
<feature type="compositionally biased region" description="Pro residues" evidence="9">
    <location>
        <begin position="632"/>
        <end position="655"/>
    </location>
</feature>
<dbReference type="InterPro" id="IPR020966">
    <property type="entry name" value="ALMT"/>
</dbReference>
<feature type="compositionally biased region" description="Acidic residues" evidence="9">
    <location>
        <begin position="745"/>
        <end position="759"/>
    </location>
</feature>
<dbReference type="PANTHER" id="PTHR31086">
    <property type="entry name" value="ALUMINUM-ACTIVATED MALATE TRANSPORTER 10"/>
    <property type="match status" value="1"/>
</dbReference>
<evidence type="ECO:0000256" key="2">
    <source>
        <dbReference type="ARBA" id="ARBA00007079"/>
    </source>
</evidence>
<keyword evidence="6" id="KW-0406">Ion transport</keyword>
<organism evidence="11">
    <name type="scientific">Chromera velia CCMP2878</name>
    <dbReference type="NCBI Taxonomy" id="1169474"/>
    <lineage>
        <taxon>Eukaryota</taxon>
        <taxon>Sar</taxon>
        <taxon>Alveolata</taxon>
        <taxon>Colpodellida</taxon>
        <taxon>Chromeraceae</taxon>
        <taxon>Chromera</taxon>
    </lineage>
</organism>
<dbReference type="GO" id="GO:0034220">
    <property type="term" value="P:monoatomic ion transmembrane transport"/>
    <property type="evidence" value="ECO:0007669"/>
    <property type="project" value="UniProtKB-KW"/>
</dbReference>
<keyword evidence="7 10" id="KW-0472">Membrane</keyword>
<feature type="region of interest" description="Disordered" evidence="9">
    <location>
        <begin position="559"/>
        <end position="699"/>
    </location>
</feature>
<feature type="region of interest" description="Disordered" evidence="9">
    <location>
        <begin position="733"/>
        <end position="808"/>
    </location>
</feature>
<gene>
    <name evidence="11" type="ORF">Cvel_14399</name>
</gene>
<evidence type="ECO:0000256" key="5">
    <source>
        <dbReference type="ARBA" id="ARBA00022989"/>
    </source>
</evidence>
<sequence>MTDEDRHSCSPEDEAVLIRNRAVIEGLDELKNQKEPFRFGLNTLAKLGGLGKSNAKLCFQLGLVMGVASLVSSVPHINNWVNVLEPSASSWTIITMVVVVQKTTGGSLKKAVWRLAGTFMASVLAFIIILIVRAIGNGEAGEDSKLSMSAVIVYFCYLSLAGVFLAVIQMKLGQADYVFSVAMFTLLLLGETAFKCGSTCSFETMWPAPVGRLFAIVLGVAFSLAILCTFLPATATQRMAEGIETSCLHLGDLIECMGQKLGAAPLSKTTSLDGTSPGVSIKCRVPAGKGFFSVKAGGDRFFRQLRRSLDALDQKVAKCRNLQSSASNEIRLIRFYRFVDDFIRRLGEILSCQRRAKGKGALRGCGVIIGGGNKCAQWPFRCPLTGRKVRHSHLDPESELRVLRDLTRLVDHVSKEVWRICFLCVTATGGEVRCEEEEERVMLLEGVESLCNFTRALSHIAAGRACAREAVGFLTEAILKARILLAYSSEKTALVWRERTGEFSTAHLSLPPPQPSVGAFTRLSSLLVAYNPKPNSSRRKSRGGTKQRRRIVEWFPAASGDLSCESGDGGETETDKEREGEGKGKRSTSTSREASREEVMETGVGVGIRAHPRIETVFVSPGDSPMGVGAPLSPPSPDPQEAPPLPCPGPLPIRLPPRLAAPDTSEAYEAGPSPLADAERDMSGCPNTTRSMRGNGYDPRPLEWIAELLQVAAMTGLVALKRAQAPEDLISFMDAVERAQRESDSRDDDGGGEGDDESPDMGTGGGEKALGGPPRVLRSQPQEERGADQSTHHGEATGPLPYLQEFEGGVEKKGGKWFHSLREVEEDENEARDGVRELRPVRVRASAGGSLSSSAPSTLQGTDTGKSKENVEGGVRDGLRSRPPASMLFGSVSGRTRPLPFGRSAPDVYLRDPSRCVQSEQGEKGG</sequence>
<proteinExistence type="inferred from homology"/>
<keyword evidence="3" id="KW-0813">Transport</keyword>
<reference evidence="11" key="1">
    <citation type="submission" date="2014-11" db="EMBL/GenBank/DDBJ databases">
        <authorList>
            <person name="Otto D Thomas"/>
            <person name="Naeem Raeece"/>
        </authorList>
    </citation>
    <scope>NUCLEOTIDE SEQUENCE</scope>
</reference>
<comment type="similarity">
    <text evidence="2">Belongs to the aromatic acid exporter (TC 2.A.85) family.</text>
</comment>
<evidence type="ECO:0000256" key="3">
    <source>
        <dbReference type="ARBA" id="ARBA00022448"/>
    </source>
</evidence>
<keyword evidence="8" id="KW-0407">Ion channel</keyword>
<name>A0A0G4F074_9ALVE</name>
<evidence type="ECO:0000256" key="4">
    <source>
        <dbReference type="ARBA" id="ARBA00022692"/>
    </source>
</evidence>
<feature type="compositionally biased region" description="Basic and acidic residues" evidence="9">
    <location>
        <begin position="735"/>
        <end position="744"/>
    </location>
</feature>
<protein>
    <submittedName>
        <fullName evidence="11">Uncharacterized protein</fullName>
    </submittedName>
</protein>
<feature type="compositionally biased region" description="Basic and acidic residues" evidence="9">
    <location>
        <begin position="573"/>
        <end position="584"/>
    </location>
</feature>
<comment type="subcellular location">
    <subcellularLocation>
        <location evidence="1">Membrane</location>
        <topology evidence="1">Multi-pass membrane protein</topology>
    </subcellularLocation>
</comment>
<evidence type="ECO:0000256" key="6">
    <source>
        <dbReference type="ARBA" id="ARBA00023065"/>
    </source>
</evidence>
<keyword evidence="4 10" id="KW-0812">Transmembrane</keyword>
<feature type="transmembrane region" description="Helical" evidence="10">
    <location>
        <begin position="214"/>
        <end position="233"/>
    </location>
</feature>
<dbReference type="GO" id="GO:0015743">
    <property type="term" value="P:malate transport"/>
    <property type="evidence" value="ECO:0007669"/>
    <property type="project" value="InterPro"/>
</dbReference>
<feature type="compositionally biased region" description="Basic and acidic residues" evidence="9">
    <location>
        <begin position="781"/>
        <end position="795"/>
    </location>
</feature>
<evidence type="ECO:0000256" key="7">
    <source>
        <dbReference type="ARBA" id="ARBA00023136"/>
    </source>
</evidence>
<dbReference type="VEuPathDB" id="CryptoDB:Cvel_14399"/>
<dbReference type="AlphaFoldDB" id="A0A0G4F074"/>
<evidence type="ECO:0000313" key="11">
    <source>
        <dbReference type="EMBL" id="CEM04761.1"/>
    </source>
</evidence>
<feature type="region of interest" description="Disordered" evidence="9">
    <location>
        <begin position="824"/>
        <end position="926"/>
    </location>
</feature>
<evidence type="ECO:0000256" key="1">
    <source>
        <dbReference type="ARBA" id="ARBA00004141"/>
    </source>
</evidence>
<dbReference type="EMBL" id="CDMZ01000025">
    <property type="protein sequence ID" value="CEM04761.1"/>
    <property type="molecule type" value="Genomic_DNA"/>
</dbReference>
<dbReference type="Pfam" id="PF11744">
    <property type="entry name" value="ALMT"/>
    <property type="match status" value="1"/>
</dbReference>
<evidence type="ECO:0000256" key="9">
    <source>
        <dbReference type="SAM" id="MobiDB-lite"/>
    </source>
</evidence>
<dbReference type="GO" id="GO:0016020">
    <property type="term" value="C:membrane"/>
    <property type="evidence" value="ECO:0007669"/>
    <property type="project" value="UniProtKB-SubCell"/>
</dbReference>
<evidence type="ECO:0000256" key="8">
    <source>
        <dbReference type="ARBA" id="ARBA00023303"/>
    </source>
</evidence>
<feature type="transmembrane region" description="Helical" evidence="10">
    <location>
        <begin position="148"/>
        <end position="168"/>
    </location>
</feature>
<feature type="compositionally biased region" description="Basic and acidic residues" evidence="9">
    <location>
        <begin position="831"/>
        <end position="840"/>
    </location>
</feature>
<feature type="compositionally biased region" description="Low complexity" evidence="9">
    <location>
        <begin position="845"/>
        <end position="857"/>
    </location>
</feature>
<feature type="compositionally biased region" description="Basic and acidic residues" evidence="9">
    <location>
        <begin position="865"/>
        <end position="880"/>
    </location>
</feature>
<feature type="transmembrane region" description="Helical" evidence="10">
    <location>
        <begin position="112"/>
        <end position="136"/>
    </location>
</feature>